<evidence type="ECO:0000313" key="2">
    <source>
        <dbReference type="Proteomes" id="UP000240987"/>
    </source>
</evidence>
<dbReference type="RefSeq" id="WP_107247053.1">
    <property type="nucleotide sequence ID" value="NZ_PYMJ01000093.1"/>
</dbReference>
<proteinExistence type="predicted"/>
<gene>
    <name evidence="1" type="ORF">C9J12_29735</name>
</gene>
<keyword evidence="2" id="KW-1185">Reference proteome</keyword>
<accession>A0A2T3J5N5</accession>
<dbReference type="Pfam" id="PF19652">
    <property type="entry name" value="DUF6155"/>
    <property type="match status" value="1"/>
</dbReference>
<protein>
    <submittedName>
        <fullName evidence="1">Uncharacterized protein</fullName>
    </submittedName>
</protein>
<name>A0A2T3J5N5_9GAMM</name>
<dbReference type="Proteomes" id="UP000240987">
    <property type="component" value="Unassembled WGS sequence"/>
</dbReference>
<dbReference type="InterPro" id="IPR046153">
    <property type="entry name" value="DUF6155"/>
</dbReference>
<dbReference type="AlphaFoldDB" id="A0A2T3J5N5"/>
<comment type="caution">
    <text evidence="1">The sequence shown here is derived from an EMBL/GenBank/DDBJ whole genome shotgun (WGS) entry which is preliminary data.</text>
</comment>
<reference evidence="1 2" key="1">
    <citation type="submission" date="2018-01" db="EMBL/GenBank/DDBJ databases">
        <title>Whole genome sequencing of Histamine producing bacteria.</title>
        <authorList>
            <person name="Butler K."/>
        </authorList>
    </citation>
    <scope>NUCLEOTIDE SEQUENCE [LARGE SCALE GENOMIC DNA]</scope>
    <source>
        <strain evidence="1 2">JCM 12947</strain>
    </source>
</reference>
<sequence>MSLQKLRVILRHKSEKELIDEIADLYKKFDAVKRYYKASLLNDDEDVFNFSMAKIEKAMQPKFTADAYLPTYKIAEAKKAISEYKKVSSNDHGIARLMLFYVEVCINIINEHDYIEKVWSSGISTFEAVIKFIKQMDLGVDMRESIEKVIRLPNEHNEMNYALARIYERTIIKD</sequence>
<dbReference type="EMBL" id="PYMJ01000093">
    <property type="protein sequence ID" value="PSU41187.1"/>
    <property type="molecule type" value="Genomic_DNA"/>
</dbReference>
<evidence type="ECO:0000313" key="1">
    <source>
        <dbReference type="EMBL" id="PSU41187.1"/>
    </source>
</evidence>
<organism evidence="1 2">
    <name type="scientific">Photobacterium frigidiphilum</name>
    <dbReference type="NCBI Taxonomy" id="264736"/>
    <lineage>
        <taxon>Bacteria</taxon>
        <taxon>Pseudomonadati</taxon>
        <taxon>Pseudomonadota</taxon>
        <taxon>Gammaproteobacteria</taxon>
        <taxon>Vibrionales</taxon>
        <taxon>Vibrionaceae</taxon>
        <taxon>Photobacterium</taxon>
    </lineage>
</organism>
<dbReference type="OrthoDB" id="9801392at2"/>